<dbReference type="NCBIfam" id="TIGR01355">
    <property type="entry name" value="cyt_deam_dimer"/>
    <property type="match status" value="1"/>
</dbReference>
<gene>
    <name evidence="12" type="ORF">Tsubulata_028631</name>
</gene>
<dbReference type="InterPro" id="IPR002125">
    <property type="entry name" value="CMP_dCMP_dom"/>
</dbReference>
<dbReference type="PROSITE" id="PS00903">
    <property type="entry name" value="CYT_DCMP_DEAMINASES_1"/>
    <property type="match status" value="1"/>
</dbReference>
<evidence type="ECO:0000256" key="8">
    <source>
        <dbReference type="PIRSR" id="PIRSR006334-2"/>
    </source>
</evidence>
<feature type="binding site" evidence="9">
    <location>
        <position position="80"/>
    </location>
    <ligand>
        <name>Zn(2+)</name>
        <dbReference type="ChEBI" id="CHEBI:29105"/>
        <note>catalytic</note>
    </ligand>
</feature>
<dbReference type="PIRSF" id="PIRSF006334">
    <property type="entry name" value="Cdd_plus_pseudo"/>
    <property type="match status" value="1"/>
</dbReference>
<evidence type="ECO:0000256" key="5">
    <source>
        <dbReference type="ARBA" id="ARBA00022801"/>
    </source>
</evidence>
<evidence type="ECO:0000256" key="3">
    <source>
        <dbReference type="ARBA" id="ARBA00012783"/>
    </source>
</evidence>
<dbReference type="InterPro" id="IPR006263">
    <property type="entry name" value="Cyt_deam_dimer"/>
</dbReference>
<dbReference type="GO" id="GO:0042803">
    <property type="term" value="F:protein homodimerization activity"/>
    <property type="evidence" value="ECO:0007669"/>
    <property type="project" value="UniProtKB-ARBA"/>
</dbReference>
<keyword evidence="5" id="KW-0378">Hydrolase</keyword>
<feature type="region of interest" description="Disordered" evidence="10">
    <location>
        <begin position="129"/>
        <end position="149"/>
    </location>
</feature>
<dbReference type="PANTHER" id="PTHR11644">
    <property type="entry name" value="CYTIDINE DEAMINASE"/>
    <property type="match status" value="1"/>
</dbReference>
<sequence>MERQTRPRFVIEASEAESMAAQSGLTVLQLLPTLVKSAQTLARPPISNYHVGAVGLGSSGRIFFGGNLEFPGLPLHQSVHAEQFLLTNLSLNAEPSILNLAVSAAPCGHCRQFLQELRHAPSLQILITDDNSKSDNNNNNNNNATIADDDKSYEPLSHFLPHRFGPDDLLDKDVPLLLEKRNNNLSFIESHKTNEARNDAPNGIRAAYLDELKRAALEAANKSPAPYSNCPSGVALMDCEGKVYRGSYMESAAYNPSLGPVQAALVAYVIGGGGGGYERIVAAVLVEKEEPVVRQEFSAKLLLQVISPKCEFKVFHCGVKKSKDNCS</sequence>
<dbReference type="Proteomes" id="UP001141552">
    <property type="component" value="Unassembled WGS sequence"/>
</dbReference>
<feature type="compositionally biased region" description="Low complexity" evidence="10">
    <location>
        <begin position="134"/>
        <end position="146"/>
    </location>
</feature>
<accession>A0A9Q0FK00</accession>
<dbReference type="GO" id="GO:0005829">
    <property type="term" value="C:cytosol"/>
    <property type="evidence" value="ECO:0007669"/>
    <property type="project" value="UniProtKB-ARBA"/>
</dbReference>
<keyword evidence="6 9" id="KW-0862">Zinc</keyword>
<proteinExistence type="inferred from homology"/>
<dbReference type="CDD" id="cd01283">
    <property type="entry name" value="cytidine_deaminase"/>
    <property type="match status" value="2"/>
</dbReference>
<dbReference type="SUPFAM" id="SSF53927">
    <property type="entry name" value="Cytidine deaminase-like"/>
    <property type="match status" value="2"/>
</dbReference>
<comment type="subunit">
    <text evidence="2">Homodimer.</text>
</comment>
<evidence type="ECO:0000256" key="1">
    <source>
        <dbReference type="ARBA" id="ARBA00006576"/>
    </source>
</evidence>
<feature type="domain" description="CMP/dCMP-type deaminase" evidence="11">
    <location>
        <begin position="207"/>
        <end position="327"/>
    </location>
</feature>
<dbReference type="Pfam" id="PF00383">
    <property type="entry name" value="dCMP_cyt_deam_1"/>
    <property type="match status" value="1"/>
</dbReference>
<dbReference type="InterPro" id="IPR016193">
    <property type="entry name" value="Cytidine_deaminase-like"/>
</dbReference>
<organism evidence="12 13">
    <name type="scientific">Turnera subulata</name>
    <dbReference type="NCBI Taxonomy" id="218843"/>
    <lineage>
        <taxon>Eukaryota</taxon>
        <taxon>Viridiplantae</taxon>
        <taxon>Streptophyta</taxon>
        <taxon>Embryophyta</taxon>
        <taxon>Tracheophyta</taxon>
        <taxon>Spermatophyta</taxon>
        <taxon>Magnoliopsida</taxon>
        <taxon>eudicotyledons</taxon>
        <taxon>Gunneridae</taxon>
        <taxon>Pentapetalae</taxon>
        <taxon>rosids</taxon>
        <taxon>fabids</taxon>
        <taxon>Malpighiales</taxon>
        <taxon>Passifloraceae</taxon>
        <taxon>Turnera</taxon>
    </lineage>
</organism>
<feature type="binding site" evidence="8">
    <location>
        <begin position="67"/>
        <end position="69"/>
    </location>
    <ligand>
        <name>substrate</name>
    </ligand>
</feature>
<feature type="domain" description="CMP/dCMP-type deaminase" evidence="11">
    <location>
        <begin position="26"/>
        <end position="167"/>
    </location>
</feature>
<keyword evidence="4 9" id="KW-0479">Metal-binding</keyword>
<dbReference type="FunFam" id="3.40.140.10:FF:000041">
    <property type="entry name" value="Cytidine deaminase"/>
    <property type="match status" value="1"/>
</dbReference>
<dbReference type="EMBL" id="JAKUCV010005061">
    <property type="protein sequence ID" value="KAJ4832870.1"/>
    <property type="molecule type" value="Genomic_DNA"/>
</dbReference>
<feature type="binding site" evidence="9">
    <location>
        <position position="110"/>
    </location>
    <ligand>
        <name>Zn(2+)</name>
        <dbReference type="ChEBI" id="CHEBI:29105"/>
        <note>catalytic</note>
    </ligand>
</feature>
<dbReference type="GO" id="GO:0046135">
    <property type="term" value="P:pyrimidine nucleoside catabolic process"/>
    <property type="evidence" value="ECO:0007669"/>
    <property type="project" value="UniProtKB-ARBA"/>
</dbReference>
<comment type="cofactor">
    <cofactor evidence="9">
        <name>Zn(2+)</name>
        <dbReference type="ChEBI" id="CHEBI:29105"/>
    </cofactor>
    <text evidence="9">Binds 1 zinc ion.</text>
</comment>
<evidence type="ECO:0000313" key="13">
    <source>
        <dbReference type="Proteomes" id="UP001141552"/>
    </source>
</evidence>
<evidence type="ECO:0000256" key="6">
    <source>
        <dbReference type="ARBA" id="ARBA00022833"/>
    </source>
</evidence>
<dbReference type="PROSITE" id="PS51747">
    <property type="entry name" value="CYT_DCMP_DEAMINASES_2"/>
    <property type="match status" value="2"/>
</dbReference>
<feature type="active site" description="Proton donor" evidence="7">
    <location>
        <position position="82"/>
    </location>
</feature>
<evidence type="ECO:0000256" key="10">
    <source>
        <dbReference type="SAM" id="MobiDB-lite"/>
    </source>
</evidence>
<dbReference type="GO" id="GO:0004126">
    <property type="term" value="F:cytidine deaminase activity"/>
    <property type="evidence" value="ECO:0007669"/>
    <property type="project" value="UniProtKB-EC"/>
</dbReference>
<dbReference type="FunFam" id="3.40.140.10:FF:000006">
    <property type="entry name" value="Cytidine deaminase"/>
    <property type="match status" value="1"/>
</dbReference>
<dbReference type="Gene3D" id="3.40.140.10">
    <property type="entry name" value="Cytidine Deaminase, domain 2"/>
    <property type="match status" value="2"/>
</dbReference>
<reference evidence="12" key="2">
    <citation type="journal article" date="2023" name="Plants (Basel)">
        <title>Annotation of the Turnera subulata (Passifloraceae) Draft Genome Reveals the S-Locus Evolved after the Divergence of Turneroideae from Passifloroideae in a Stepwise Manner.</title>
        <authorList>
            <person name="Henning P.M."/>
            <person name="Roalson E.H."/>
            <person name="Mir W."/>
            <person name="McCubbin A.G."/>
            <person name="Shore J.S."/>
        </authorList>
    </citation>
    <scope>NUCLEOTIDE SEQUENCE</scope>
    <source>
        <strain evidence="12">F60SS</strain>
    </source>
</reference>
<protein>
    <recommendedName>
        <fullName evidence="3">cytidine deaminase</fullName>
        <ecNumber evidence="3">3.5.4.5</ecNumber>
    </recommendedName>
</protein>
<evidence type="ECO:0000256" key="7">
    <source>
        <dbReference type="PIRSR" id="PIRSR006334-1"/>
    </source>
</evidence>
<feature type="binding site" evidence="9">
    <location>
        <position position="107"/>
    </location>
    <ligand>
        <name>Zn(2+)</name>
        <dbReference type="ChEBI" id="CHEBI:29105"/>
        <note>catalytic</note>
    </ligand>
</feature>
<dbReference type="OrthoDB" id="414540at2759"/>
<comment type="similarity">
    <text evidence="1">Belongs to the cytidine and deoxycytidylate deaminase family.</text>
</comment>
<dbReference type="Pfam" id="PF08211">
    <property type="entry name" value="dCMP_cyt_deam_2"/>
    <property type="match status" value="1"/>
</dbReference>
<name>A0A9Q0FK00_9ROSI</name>
<evidence type="ECO:0000256" key="2">
    <source>
        <dbReference type="ARBA" id="ARBA00011738"/>
    </source>
</evidence>
<dbReference type="GO" id="GO:0008270">
    <property type="term" value="F:zinc ion binding"/>
    <property type="evidence" value="ECO:0007669"/>
    <property type="project" value="InterPro"/>
</dbReference>
<dbReference type="InterPro" id="IPR013171">
    <property type="entry name" value="Cyd/dCyd_deaminase_Zn-bd"/>
</dbReference>
<reference evidence="12" key="1">
    <citation type="submission" date="2022-02" db="EMBL/GenBank/DDBJ databases">
        <authorList>
            <person name="Henning P.M."/>
            <person name="McCubbin A.G."/>
            <person name="Shore J.S."/>
        </authorList>
    </citation>
    <scope>NUCLEOTIDE SEQUENCE</scope>
    <source>
        <strain evidence="12">F60SS</strain>
        <tissue evidence="12">Leaves</tissue>
    </source>
</reference>
<dbReference type="PANTHER" id="PTHR11644:SF2">
    <property type="entry name" value="CYTIDINE DEAMINASE"/>
    <property type="match status" value="1"/>
</dbReference>
<dbReference type="AlphaFoldDB" id="A0A9Q0FK00"/>
<keyword evidence="13" id="KW-1185">Reference proteome</keyword>
<evidence type="ECO:0000313" key="12">
    <source>
        <dbReference type="EMBL" id="KAJ4832870.1"/>
    </source>
</evidence>
<dbReference type="InterPro" id="IPR016192">
    <property type="entry name" value="APOBEC/CMP_deaminase_Zn-bd"/>
</dbReference>
<evidence type="ECO:0000259" key="11">
    <source>
        <dbReference type="PROSITE" id="PS51747"/>
    </source>
</evidence>
<comment type="caution">
    <text evidence="12">The sequence shown here is derived from an EMBL/GenBank/DDBJ whole genome shotgun (WGS) entry which is preliminary data.</text>
</comment>
<dbReference type="InterPro" id="IPR050202">
    <property type="entry name" value="Cyt/Deoxycyt_deaminase"/>
</dbReference>
<dbReference type="EC" id="3.5.4.5" evidence="3"/>
<evidence type="ECO:0000256" key="9">
    <source>
        <dbReference type="PIRSR" id="PIRSR006334-3"/>
    </source>
</evidence>
<evidence type="ECO:0000256" key="4">
    <source>
        <dbReference type="ARBA" id="ARBA00022723"/>
    </source>
</evidence>